<organism evidence="3">
    <name type="scientific">marine sediment metagenome</name>
    <dbReference type="NCBI Taxonomy" id="412755"/>
    <lineage>
        <taxon>unclassified sequences</taxon>
        <taxon>metagenomes</taxon>
        <taxon>ecological metagenomes</taxon>
    </lineage>
</organism>
<name>X0SAN1_9ZZZZ</name>
<evidence type="ECO:0000256" key="1">
    <source>
        <dbReference type="ARBA" id="ARBA00022741"/>
    </source>
</evidence>
<dbReference type="GO" id="GO:0004140">
    <property type="term" value="F:dephospho-CoA kinase activity"/>
    <property type="evidence" value="ECO:0007669"/>
    <property type="project" value="InterPro"/>
</dbReference>
<dbReference type="InterPro" id="IPR001977">
    <property type="entry name" value="Depp_CoAkinase"/>
</dbReference>
<reference evidence="3" key="1">
    <citation type="journal article" date="2014" name="Front. Microbiol.">
        <title>High frequency of phylogenetically diverse reductive dehalogenase-homologous genes in deep subseafloor sedimentary metagenomes.</title>
        <authorList>
            <person name="Kawai M."/>
            <person name="Futagami T."/>
            <person name="Toyoda A."/>
            <person name="Takaki Y."/>
            <person name="Nishi S."/>
            <person name="Hori S."/>
            <person name="Arai W."/>
            <person name="Tsubouchi T."/>
            <person name="Morono Y."/>
            <person name="Uchiyama I."/>
            <person name="Ito T."/>
            <person name="Fujiyama A."/>
            <person name="Inagaki F."/>
            <person name="Takami H."/>
        </authorList>
    </citation>
    <scope>NUCLEOTIDE SEQUENCE</scope>
    <source>
        <strain evidence="3">Expedition CK06-06</strain>
    </source>
</reference>
<dbReference type="GO" id="GO:0005524">
    <property type="term" value="F:ATP binding"/>
    <property type="evidence" value="ECO:0007669"/>
    <property type="project" value="UniProtKB-KW"/>
</dbReference>
<dbReference type="Pfam" id="PF01121">
    <property type="entry name" value="CoaE"/>
    <property type="match status" value="1"/>
</dbReference>
<evidence type="ECO:0008006" key="4">
    <source>
        <dbReference type="Google" id="ProtNLM"/>
    </source>
</evidence>
<keyword evidence="2" id="KW-0067">ATP-binding</keyword>
<protein>
    <recommendedName>
        <fullName evidence="4">Dephospho-CoA kinase</fullName>
    </recommendedName>
</protein>
<dbReference type="InterPro" id="IPR027417">
    <property type="entry name" value="P-loop_NTPase"/>
</dbReference>
<sequence length="75" mass="8753">PEEEQKRRLIERDGLTEEMAMSMITSQLRVEEKKGYCDLVIDNSGSVEDTRRRVKDLWDELKQIQQDRKARGGSA</sequence>
<dbReference type="PROSITE" id="PS51219">
    <property type="entry name" value="DPCK"/>
    <property type="match status" value="1"/>
</dbReference>
<proteinExistence type="predicted"/>
<keyword evidence="1" id="KW-0547">Nucleotide-binding</keyword>
<accession>X0SAN1</accession>
<feature type="non-terminal residue" evidence="3">
    <location>
        <position position="1"/>
    </location>
</feature>
<gene>
    <name evidence="3" type="ORF">S01H1_13074</name>
</gene>
<dbReference type="GO" id="GO:0015937">
    <property type="term" value="P:coenzyme A biosynthetic process"/>
    <property type="evidence" value="ECO:0007669"/>
    <property type="project" value="InterPro"/>
</dbReference>
<evidence type="ECO:0000256" key="2">
    <source>
        <dbReference type="ARBA" id="ARBA00022840"/>
    </source>
</evidence>
<evidence type="ECO:0000313" key="3">
    <source>
        <dbReference type="EMBL" id="GAF72957.1"/>
    </source>
</evidence>
<dbReference type="AlphaFoldDB" id="X0SAN1"/>
<dbReference type="Gene3D" id="3.40.50.300">
    <property type="entry name" value="P-loop containing nucleotide triphosphate hydrolases"/>
    <property type="match status" value="1"/>
</dbReference>
<dbReference type="EMBL" id="BARS01006738">
    <property type="protein sequence ID" value="GAF72957.1"/>
    <property type="molecule type" value="Genomic_DNA"/>
</dbReference>
<dbReference type="SUPFAM" id="SSF52540">
    <property type="entry name" value="P-loop containing nucleoside triphosphate hydrolases"/>
    <property type="match status" value="1"/>
</dbReference>
<comment type="caution">
    <text evidence="3">The sequence shown here is derived from an EMBL/GenBank/DDBJ whole genome shotgun (WGS) entry which is preliminary data.</text>
</comment>